<dbReference type="Gene3D" id="2.40.70.10">
    <property type="entry name" value="Acid Proteases"/>
    <property type="match status" value="1"/>
</dbReference>
<sequence length="105" mass="11531">MPIILDTGACVSCVDENLVANVRDRIKAVQGMNVKTATDEPVQILGRIEIILEISHCVILFPVFVAKGVGDCCILGNDFHLKFGTTIDFSRRRAQFIIANGRKIS</sequence>
<accession>A0A1B6HK09</accession>
<reference evidence="1" key="1">
    <citation type="submission" date="2015-11" db="EMBL/GenBank/DDBJ databases">
        <title>De novo transcriptome assembly of four potential Pierce s Disease insect vectors from Arizona vineyards.</title>
        <authorList>
            <person name="Tassone E.E."/>
        </authorList>
    </citation>
    <scope>NUCLEOTIDE SEQUENCE</scope>
</reference>
<feature type="non-terminal residue" evidence="1">
    <location>
        <position position="105"/>
    </location>
</feature>
<gene>
    <name evidence="1" type="ORF">g.1140</name>
</gene>
<dbReference type="EMBL" id="GECU01032801">
    <property type="protein sequence ID" value="JAS74905.1"/>
    <property type="molecule type" value="Transcribed_RNA"/>
</dbReference>
<dbReference type="SUPFAM" id="SSF50630">
    <property type="entry name" value="Acid proteases"/>
    <property type="match status" value="1"/>
</dbReference>
<dbReference type="AlphaFoldDB" id="A0A1B6HK09"/>
<protein>
    <recommendedName>
        <fullName evidence="2">Peptidase A2 domain-containing protein</fullName>
    </recommendedName>
</protein>
<dbReference type="InterPro" id="IPR021109">
    <property type="entry name" value="Peptidase_aspartic_dom_sf"/>
</dbReference>
<name>A0A1B6HK09_9HEMI</name>
<organism evidence="1">
    <name type="scientific">Homalodisca liturata</name>
    <dbReference type="NCBI Taxonomy" id="320908"/>
    <lineage>
        <taxon>Eukaryota</taxon>
        <taxon>Metazoa</taxon>
        <taxon>Ecdysozoa</taxon>
        <taxon>Arthropoda</taxon>
        <taxon>Hexapoda</taxon>
        <taxon>Insecta</taxon>
        <taxon>Pterygota</taxon>
        <taxon>Neoptera</taxon>
        <taxon>Paraneoptera</taxon>
        <taxon>Hemiptera</taxon>
        <taxon>Auchenorrhyncha</taxon>
        <taxon>Membracoidea</taxon>
        <taxon>Cicadellidae</taxon>
        <taxon>Cicadellinae</taxon>
        <taxon>Proconiini</taxon>
        <taxon>Homalodisca</taxon>
    </lineage>
</organism>
<evidence type="ECO:0008006" key="2">
    <source>
        <dbReference type="Google" id="ProtNLM"/>
    </source>
</evidence>
<evidence type="ECO:0000313" key="1">
    <source>
        <dbReference type="EMBL" id="JAS74905.1"/>
    </source>
</evidence>
<proteinExistence type="predicted"/>